<dbReference type="KEGG" id="apuu:APUU_10006A"/>
<dbReference type="InterPro" id="IPR002401">
    <property type="entry name" value="Cyt_P450_E_grp-I"/>
</dbReference>
<dbReference type="PRINTS" id="PR00385">
    <property type="entry name" value="P450"/>
</dbReference>
<name>A0A7R7X9X3_9EURO</name>
<accession>A0A7R7X9X3</accession>
<reference evidence="10" key="2">
    <citation type="submission" date="2021-02" db="EMBL/GenBank/DDBJ databases">
        <title>Aspergillus puulaauensis MK2 genome sequence.</title>
        <authorList>
            <person name="Futagami T."/>
            <person name="Mori K."/>
            <person name="Kadooka C."/>
            <person name="Tanaka T."/>
        </authorList>
    </citation>
    <scope>NUCLEOTIDE SEQUENCE</scope>
    <source>
        <strain evidence="10">MK2</strain>
    </source>
</reference>
<evidence type="ECO:0008006" key="12">
    <source>
        <dbReference type="Google" id="ProtNLM"/>
    </source>
</evidence>
<evidence type="ECO:0000256" key="5">
    <source>
        <dbReference type="ARBA" id="ARBA00023002"/>
    </source>
</evidence>
<proteinExistence type="inferred from homology"/>
<organism evidence="10 11">
    <name type="scientific">Aspergillus puulaauensis</name>
    <dbReference type="NCBI Taxonomy" id="1220207"/>
    <lineage>
        <taxon>Eukaryota</taxon>
        <taxon>Fungi</taxon>
        <taxon>Dikarya</taxon>
        <taxon>Ascomycota</taxon>
        <taxon>Pezizomycotina</taxon>
        <taxon>Eurotiomycetes</taxon>
        <taxon>Eurotiomycetidae</taxon>
        <taxon>Eurotiales</taxon>
        <taxon>Aspergillaceae</taxon>
        <taxon>Aspergillus</taxon>
    </lineage>
</organism>
<dbReference type="GO" id="GO:0005506">
    <property type="term" value="F:iron ion binding"/>
    <property type="evidence" value="ECO:0007669"/>
    <property type="project" value="InterPro"/>
</dbReference>
<dbReference type="GO" id="GO:0020037">
    <property type="term" value="F:heme binding"/>
    <property type="evidence" value="ECO:0007669"/>
    <property type="project" value="InterPro"/>
</dbReference>
<dbReference type="Proteomes" id="UP000654913">
    <property type="component" value="Chromosome 1"/>
</dbReference>
<evidence type="ECO:0000256" key="3">
    <source>
        <dbReference type="ARBA" id="ARBA00022617"/>
    </source>
</evidence>
<dbReference type="Pfam" id="PF00067">
    <property type="entry name" value="p450"/>
    <property type="match status" value="1"/>
</dbReference>
<dbReference type="GO" id="GO:0004497">
    <property type="term" value="F:monooxygenase activity"/>
    <property type="evidence" value="ECO:0007669"/>
    <property type="project" value="UniProtKB-KW"/>
</dbReference>
<keyword evidence="6 8" id="KW-0408">Iron</keyword>
<dbReference type="GeneID" id="64967183"/>
<gene>
    <name evidence="10" type="ORF">APUU_10006A</name>
</gene>
<dbReference type="Gene3D" id="1.10.630.10">
    <property type="entry name" value="Cytochrome P450"/>
    <property type="match status" value="1"/>
</dbReference>
<dbReference type="PANTHER" id="PTHR24305">
    <property type="entry name" value="CYTOCHROME P450"/>
    <property type="match status" value="1"/>
</dbReference>
<keyword evidence="4 8" id="KW-0479">Metal-binding</keyword>
<evidence type="ECO:0000256" key="2">
    <source>
        <dbReference type="ARBA" id="ARBA00010617"/>
    </source>
</evidence>
<sequence length="557" mass="63703">MLSHMVTSLSNLLWPWLPLTAVIVWLTKSYFNRGLNKYSGPRLASVTDWWRLYTVWTRKAHFRYLQLHEEYGDIVRLGPNTLSFSSPQAIKVIYGMNKKLGKVRSLLPHFLIHPFAICTSKQDGALNCSVQSDFYPVQMQVSRGEILQSLFGTQDQEYHARLRRAVSNAFSMSSIVQYEARVSETAKVFLDRKEQLYASSSTGPPTRCDFKQWLQFFAFDVITEVTYSKRVGFIDECRDVEGIIDWLDRIFQYMAPIGQMPILDKFLVKNPILILLNKYGFMDNSSGTARFSKARMSERLQELADRKAAGLDSIKDRGDLLTMFLESQREDQSGFFDDSRILTMTTSIALAGSDTTAISLSAVFYHLLRNPGALEKLRREVEEAVESGVIADAEVFSWADAQKLPYLDACVKETFRIHPAISLNLERVTPPEGIDIAGEYIPGGTVVSCNPWVLQRRKGIFGDDVEVYRPERWILDESSASPEERTRLGEMKATMLHFGGGSRTCLGKHIALLEMYKLVPSFLRKFDMSLTTDKEWDLECLWFVKPTEFNVDIRLRR</sequence>
<evidence type="ECO:0000256" key="6">
    <source>
        <dbReference type="ARBA" id="ARBA00023004"/>
    </source>
</evidence>
<dbReference type="FunFam" id="1.10.630.10:FF:000050">
    <property type="entry name" value="Cytochrome P450 monooxygenase"/>
    <property type="match status" value="1"/>
</dbReference>
<dbReference type="GO" id="GO:0016705">
    <property type="term" value="F:oxidoreductase activity, acting on paired donors, with incorporation or reduction of molecular oxygen"/>
    <property type="evidence" value="ECO:0007669"/>
    <property type="project" value="InterPro"/>
</dbReference>
<evidence type="ECO:0000256" key="9">
    <source>
        <dbReference type="RuleBase" id="RU000461"/>
    </source>
</evidence>
<comment type="similarity">
    <text evidence="2 9">Belongs to the cytochrome P450 family.</text>
</comment>
<evidence type="ECO:0000256" key="7">
    <source>
        <dbReference type="ARBA" id="ARBA00023033"/>
    </source>
</evidence>
<feature type="binding site" description="axial binding residue" evidence="8">
    <location>
        <position position="505"/>
    </location>
    <ligand>
        <name>heme</name>
        <dbReference type="ChEBI" id="CHEBI:30413"/>
    </ligand>
    <ligandPart>
        <name>Fe</name>
        <dbReference type="ChEBI" id="CHEBI:18248"/>
    </ligandPart>
</feature>
<evidence type="ECO:0000256" key="8">
    <source>
        <dbReference type="PIRSR" id="PIRSR602401-1"/>
    </source>
</evidence>
<dbReference type="CDD" id="cd11060">
    <property type="entry name" value="CYP57A1-like"/>
    <property type="match status" value="1"/>
</dbReference>
<dbReference type="InterPro" id="IPR017972">
    <property type="entry name" value="Cyt_P450_CS"/>
</dbReference>
<protein>
    <recommendedName>
        <fullName evidence="12">Cytochrome P450</fullName>
    </recommendedName>
</protein>
<dbReference type="RefSeq" id="XP_041549372.1">
    <property type="nucleotide sequence ID" value="XM_041702595.1"/>
</dbReference>
<evidence type="ECO:0000256" key="4">
    <source>
        <dbReference type="ARBA" id="ARBA00022723"/>
    </source>
</evidence>
<dbReference type="AlphaFoldDB" id="A0A7R7X9X3"/>
<dbReference type="InterPro" id="IPR001128">
    <property type="entry name" value="Cyt_P450"/>
</dbReference>
<dbReference type="InterPro" id="IPR036396">
    <property type="entry name" value="Cyt_P450_sf"/>
</dbReference>
<evidence type="ECO:0000313" key="10">
    <source>
        <dbReference type="EMBL" id="BCS17178.1"/>
    </source>
</evidence>
<comment type="cofactor">
    <cofactor evidence="1 8">
        <name>heme</name>
        <dbReference type="ChEBI" id="CHEBI:30413"/>
    </cofactor>
</comment>
<keyword evidence="3 8" id="KW-0349">Heme</keyword>
<dbReference type="GO" id="GO:0044550">
    <property type="term" value="P:secondary metabolite biosynthetic process"/>
    <property type="evidence" value="ECO:0007669"/>
    <property type="project" value="UniProtKB-ARBA"/>
</dbReference>
<keyword evidence="5 9" id="KW-0560">Oxidoreductase</keyword>
<dbReference type="SUPFAM" id="SSF48264">
    <property type="entry name" value="Cytochrome P450"/>
    <property type="match status" value="1"/>
</dbReference>
<dbReference type="PRINTS" id="PR00463">
    <property type="entry name" value="EP450I"/>
</dbReference>
<keyword evidence="11" id="KW-1185">Reference proteome</keyword>
<dbReference type="PROSITE" id="PS00086">
    <property type="entry name" value="CYTOCHROME_P450"/>
    <property type="match status" value="1"/>
</dbReference>
<evidence type="ECO:0000313" key="11">
    <source>
        <dbReference type="Proteomes" id="UP000654913"/>
    </source>
</evidence>
<dbReference type="InterPro" id="IPR050121">
    <property type="entry name" value="Cytochrome_P450_monoxygenase"/>
</dbReference>
<reference evidence="10" key="1">
    <citation type="submission" date="2021-01" db="EMBL/GenBank/DDBJ databases">
        <authorList>
            <consortium name="Aspergillus puulaauensis MK2 genome sequencing consortium"/>
            <person name="Kazuki M."/>
            <person name="Futagami T."/>
        </authorList>
    </citation>
    <scope>NUCLEOTIDE SEQUENCE</scope>
    <source>
        <strain evidence="10">MK2</strain>
    </source>
</reference>
<dbReference type="OrthoDB" id="3934656at2759"/>
<keyword evidence="7 9" id="KW-0503">Monooxygenase</keyword>
<dbReference type="PANTHER" id="PTHR24305:SF235">
    <property type="entry name" value="CYTOCHROME P450 MONOOXYGENASE APDB-RELATED"/>
    <property type="match status" value="1"/>
</dbReference>
<evidence type="ECO:0000256" key="1">
    <source>
        <dbReference type="ARBA" id="ARBA00001971"/>
    </source>
</evidence>
<dbReference type="EMBL" id="AP024443">
    <property type="protein sequence ID" value="BCS17178.1"/>
    <property type="molecule type" value="Genomic_DNA"/>
</dbReference>